<proteinExistence type="predicted"/>
<reference evidence="1 2" key="1">
    <citation type="submission" date="2020-08" db="EMBL/GenBank/DDBJ databases">
        <title>Functional genomics of gut bacteria from endangered species of beetles.</title>
        <authorList>
            <person name="Carlos-Shanley C."/>
        </authorList>
    </citation>
    <scope>NUCLEOTIDE SEQUENCE [LARGE SCALE GENOMIC DNA]</scope>
    <source>
        <strain evidence="1 2">S00070</strain>
    </source>
</reference>
<accession>A0A841EKS1</accession>
<sequence length="185" mass="20412">MIKVKIFILILGCLSMIGTFGQKTKKKLKRKISLPASVQKIISNNETSTGAKTDSSSSAVVQQGICGTIFWKAGNMMPSPDRPTPKARPAQRELVIYDLTNTAETTRENGFYQTIATKFIKSVKSDEEGKFCVSLEEGRYSLFVREGDKGLYANSFDGNGNISPIKVSKDKISITVFTIDYQASY</sequence>
<comment type="caution">
    <text evidence="1">The sequence shown here is derived from an EMBL/GenBank/DDBJ whole genome shotgun (WGS) entry which is preliminary data.</text>
</comment>
<evidence type="ECO:0000313" key="2">
    <source>
        <dbReference type="Proteomes" id="UP000524404"/>
    </source>
</evidence>
<dbReference type="EMBL" id="JACHKT010000020">
    <property type="protein sequence ID" value="MBB6004162.1"/>
    <property type="molecule type" value="Genomic_DNA"/>
</dbReference>
<evidence type="ECO:0000313" key="1">
    <source>
        <dbReference type="EMBL" id="MBB6004162.1"/>
    </source>
</evidence>
<dbReference type="Proteomes" id="UP000524404">
    <property type="component" value="Unassembled WGS sequence"/>
</dbReference>
<protein>
    <recommendedName>
        <fullName evidence="3">Carboxypeptidase regulatory-like domain-containing protein</fullName>
    </recommendedName>
</protein>
<organism evidence="1 2">
    <name type="scientific">Arcicella rosea</name>
    <dbReference type="NCBI Taxonomy" id="502909"/>
    <lineage>
        <taxon>Bacteria</taxon>
        <taxon>Pseudomonadati</taxon>
        <taxon>Bacteroidota</taxon>
        <taxon>Cytophagia</taxon>
        <taxon>Cytophagales</taxon>
        <taxon>Flectobacillaceae</taxon>
        <taxon>Arcicella</taxon>
    </lineage>
</organism>
<name>A0A841EKS1_9BACT</name>
<dbReference type="AlphaFoldDB" id="A0A841EKS1"/>
<gene>
    <name evidence="1" type="ORF">HNP25_002825</name>
</gene>
<dbReference type="RefSeq" id="WP_184134999.1">
    <property type="nucleotide sequence ID" value="NZ_JACHKT010000020.1"/>
</dbReference>
<evidence type="ECO:0008006" key="3">
    <source>
        <dbReference type="Google" id="ProtNLM"/>
    </source>
</evidence>
<keyword evidence="2" id="KW-1185">Reference proteome</keyword>